<evidence type="ECO:0000256" key="4">
    <source>
        <dbReference type="ARBA" id="ARBA00023157"/>
    </source>
</evidence>
<organism evidence="7 8">
    <name type="scientific">Diatraea saccharalis</name>
    <name type="common">sugarcane borer</name>
    <dbReference type="NCBI Taxonomy" id="40085"/>
    <lineage>
        <taxon>Eukaryota</taxon>
        <taxon>Metazoa</taxon>
        <taxon>Ecdysozoa</taxon>
        <taxon>Arthropoda</taxon>
        <taxon>Hexapoda</taxon>
        <taxon>Insecta</taxon>
        <taxon>Pterygota</taxon>
        <taxon>Neoptera</taxon>
        <taxon>Endopterygota</taxon>
        <taxon>Lepidoptera</taxon>
        <taxon>Glossata</taxon>
        <taxon>Ditrysia</taxon>
        <taxon>Pyraloidea</taxon>
        <taxon>Crambidae</taxon>
        <taxon>Crambinae</taxon>
        <taxon>Diatraea</taxon>
    </lineage>
</organism>
<dbReference type="PANTHER" id="PTHR23301:SF0">
    <property type="entry name" value="CHITIN-BINDING TYPE-2 DOMAIN-CONTAINING PROTEIN-RELATED"/>
    <property type="match status" value="1"/>
</dbReference>
<dbReference type="Pfam" id="PF01607">
    <property type="entry name" value="CBM_14"/>
    <property type="match status" value="2"/>
</dbReference>
<keyword evidence="8" id="KW-1185">Reference proteome</keyword>
<dbReference type="Gene3D" id="3.20.20.80">
    <property type="entry name" value="Glycosidases"/>
    <property type="match status" value="1"/>
</dbReference>
<dbReference type="SMART" id="SM00494">
    <property type="entry name" value="ChtBD2"/>
    <property type="match status" value="2"/>
</dbReference>
<dbReference type="EMBL" id="OU893346">
    <property type="protein sequence ID" value="CAG9785994.1"/>
    <property type="molecule type" value="Genomic_DNA"/>
</dbReference>
<evidence type="ECO:0000256" key="5">
    <source>
        <dbReference type="ARBA" id="ARBA00023180"/>
    </source>
</evidence>
<dbReference type="SUPFAM" id="SSF57625">
    <property type="entry name" value="Invertebrate chitin-binding proteins"/>
    <property type="match status" value="2"/>
</dbReference>
<dbReference type="Gene3D" id="2.170.140.10">
    <property type="entry name" value="Chitin binding domain"/>
    <property type="match status" value="2"/>
</dbReference>
<evidence type="ECO:0000256" key="2">
    <source>
        <dbReference type="ARBA" id="ARBA00022729"/>
    </source>
</evidence>
<keyword evidence="1" id="KW-0147">Chitin-binding</keyword>
<keyword evidence="5" id="KW-0325">Glycoprotein</keyword>
<name>A0A9N9WB18_9NEOP</name>
<keyword evidence="4" id="KW-1015">Disulfide bond</keyword>
<reference evidence="7" key="1">
    <citation type="submission" date="2021-12" db="EMBL/GenBank/DDBJ databases">
        <authorList>
            <person name="King R."/>
        </authorList>
    </citation>
    <scope>NUCLEOTIDE SEQUENCE</scope>
</reference>
<dbReference type="PANTHER" id="PTHR23301">
    <property type="entry name" value="CHITIN BINDING PERITROPHIN-A"/>
    <property type="match status" value="1"/>
</dbReference>
<dbReference type="OrthoDB" id="76388at2759"/>
<protein>
    <recommendedName>
        <fullName evidence="6">Chitin-binding type-2 domain-containing protein</fullName>
    </recommendedName>
</protein>
<feature type="domain" description="Chitin-binding type-2" evidence="6">
    <location>
        <begin position="216"/>
        <end position="281"/>
    </location>
</feature>
<evidence type="ECO:0000256" key="1">
    <source>
        <dbReference type="ARBA" id="ARBA00022669"/>
    </source>
</evidence>
<dbReference type="GO" id="GO:0008061">
    <property type="term" value="F:chitin binding"/>
    <property type="evidence" value="ECO:0007669"/>
    <property type="project" value="UniProtKB-KW"/>
</dbReference>
<sequence>MLLFWLSMDLSGWLKSKHVQGLELHDAHKALNKTRVSEMVDAARSALKASGGGPLFLALPSHPELLAKYYDLRTLMKKVDLMMVQTHALGVDSVVDLVVGLGVPASKVVISLSATAQKFTLMNETLSTPGSPTAESDPKEIDQSELCRLLQKGRWTLERDQDLSAPYAFRSLEHEILSALGHARALDALQVSPYRITQVVDSDGVIHSIREDTRTEFTCSRQGYFVHPRSCARFYRCVKFDQLSPEYTVFEFDCPGGLAFDSRYEVCVWPGSLPHSQACPGSSEIAPVPHTRFICPEHEGYYADPENCRWFFACLDHGKSPLTAYEFRCPFGLGFDAARLKCDWPWLVPACGNIARYEAEAHGFSSAILTG</sequence>
<evidence type="ECO:0000313" key="7">
    <source>
        <dbReference type="EMBL" id="CAG9785994.1"/>
    </source>
</evidence>
<dbReference type="InterPro" id="IPR051940">
    <property type="entry name" value="Chitin_bind-dev_reg"/>
</dbReference>
<evidence type="ECO:0000256" key="3">
    <source>
        <dbReference type="ARBA" id="ARBA00022737"/>
    </source>
</evidence>
<gene>
    <name evidence="7" type="ORF">DIATSA_LOCUS3987</name>
</gene>
<reference evidence="7" key="2">
    <citation type="submission" date="2022-10" db="EMBL/GenBank/DDBJ databases">
        <authorList>
            <consortium name="ENA_rothamsted_submissions"/>
            <consortium name="culmorum"/>
            <person name="King R."/>
        </authorList>
    </citation>
    <scope>NUCLEOTIDE SEQUENCE</scope>
</reference>
<evidence type="ECO:0000313" key="8">
    <source>
        <dbReference type="Proteomes" id="UP001153714"/>
    </source>
</evidence>
<dbReference type="InterPro" id="IPR017853">
    <property type="entry name" value="GH"/>
</dbReference>
<feature type="domain" description="Chitin-binding type-2" evidence="6">
    <location>
        <begin position="292"/>
        <end position="353"/>
    </location>
</feature>
<accession>A0A9N9WB18</accession>
<proteinExistence type="predicted"/>
<dbReference type="SUPFAM" id="SSF51445">
    <property type="entry name" value="(Trans)glycosidases"/>
    <property type="match status" value="1"/>
</dbReference>
<evidence type="ECO:0000259" key="6">
    <source>
        <dbReference type="PROSITE" id="PS50940"/>
    </source>
</evidence>
<dbReference type="InterPro" id="IPR002557">
    <property type="entry name" value="Chitin-bd_dom"/>
</dbReference>
<dbReference type="Proteomes" id="UP001153714">
    <property type="component" value="Chromosome 15"/>
</dbReference>
<dbReference type="GO" id="GO:0005576">
    <property type="term" value="C:extracellular region"/>
    <property type="evidence" value="ECO:0007669"/>
    <property type="project" value="InterPro"/>
</dbReference>
<dbReference type="InterPro" id="IPR036508">
    <property type="entry name" value="Chitin-bd_dom_sf"/>
</dbReference>
<dbReference type="AlphaFoldDB" id="A0A9N9WB18"/>
<keyword evidence="2" id="KW-0732">Signal</keyword>
<dbReference type="PROSITE" id="PS50940">
    <property type="entry name" value="CHIT_BIND_II"/>
    <property type="match status" value="2"/>
</dbReference>
<keyword evidence="3" id="KW-0677">Repeat</keyword>